<evidence type="ECO:0000313" key="1">
    <source>
        <dbReference type="Proteomes" id="UP000887578"/>
    </source>
</evidence>
<accession>A0A914QM67</accession>
<protein>
    <submittedName>
        <fullName evidence="2">DUF38 domain-containing protein</fullName>
    </submittedName>
</protein>
<dbReference type="AlphaFoldDB" id="A0A914QM67"/>
<dbReference type="WBParaSite" id="PDA_v2.g30978.t1">
    <property type="protein sequence ID" value="PDA_v2.g30978.t1"/>
    <property type="gene ID" value="PDA_v2.g30978"/>
</dbReference>
<reference evidence="2" key="1">
    <citation type="submission" date="2022-11" db="UniProtKB">
        <authorList>
            <consortium name="WormBaseParasite"/>
        </authorList>
    </citation>
    <scope>IDENTIFICATION</scope>
</reference>
<keyword evidence="1" id="KW-1185">Reference proteome</keyword>
<dbReference type="Proteomes" id="UP000887578">
    <property type="component" value="Unplaced"/>
</dbReference>
<organism evidence="1 2">
    <name type="scientific">Panagrolaimus davidi</name>
    <dbReference type="NCBI Taxonomy" id="227884"/>
    <lineage>
        <taxon>Eukaryota</taxon>
        <taxon>Metazoa</taxon>
        <taxon>Ecdysozoa</taxon>
        <taxon>Nematoda</taxon>
        <taxon>Chromadorea</taxon>
        <taxon>Rhabditida</taxon>
        <taxon>Tylenchina</taxon>
        <taxon>Panagrolaimomorpha</taxon>
        <taxon>Panagrolaimoidea</taxon>
        <taxon>Panagrolaimidae</taxon>
        <taxon>Panagrolaimus</taxon>
    </lineage>
</organism>
<name>A0A914QM67_9BILA</name>
<proteinExistence type="predicted"/>
<evidence type="ECO:0000313" key="2">
    <source>
        <dbReference type="WBParaSite" id="PDA_v2.g30978.t1"/>
    </source>
</evidence>
<sequence length="226" mass="26882">MDDKKWKTRINKVWKNIDSKNILSKFWITDNLLNVKTNSADEKLVLSLFIPKLYKCDVKCLELKNQIISFNELLFLSLNVEYLSLNQVIVKYGDGVIVPLEKIVEIYKKAKSVRYTCVRETLNITFKTFNELLKIPHFLTLDRFDISNIPDELDIELFYNFMKENKETKFHLRFFIQNNIAYKNRLESIIDEIIATKNFSYKPPVIICHGIPNRKMNKLQRISRKH</sequence>